<dbReference type="GeneID" id="92048010"/>
<keyword evidence="3" id="KW-1185">Reference proteome</keyword>
<proteinExistence type="predicted"/>
<sequence length="661" mass="73003">MGNTVSSTPSFRSCGLCYFKLPAGTPFLDQPRVSRRGIELVGLPDQGWKTGRLDDVLLPWKNIDYVEMETELDALRDSSGRGCVGCTAILQCLDAQLRDRGFTLGDQCWQDQCTLIWLVGDRKPYNPSLLLRVSVSATTKNQSEEHRVEEFSVSPSAAALGYTGSSASLEAIKTWLKNCKTAHEDCRQPAGVLPYRVVELSRDANGQADFRLVQGLGGREKYACLSHRWGPSTERCRTTSLTLTSYLERVPPDILPKTFREAGEVAMYLGLKYLWIDSLCIIQDDEDDWKAQAAEMCNIYQGSYITIAATSATQGDDGLFHTVPKFPVSPVESADRRDLVLADFPLLARGWVYQELLLSPRFVHFARDEAAWECAGGNGDCECGMAAGQALWPRKRAYRINMAAAPALYYTSAGWRQMASEYSTMRLTYDSDSLPAIAGVARQYGTKHRGSLGCYLAGLWEKSLVQDLLWYVPSEVKSARREASPVPSWSWASVTGGSQQLGSLQATTAVDPLELVSFRVDLAGPDEFGPIKYAEITVRGLLALGSWTAVPGSASGHRFAQYHPCRIISTGSSGRTGGGYCIDADYDFLDAEGSRRLEEGCTVFCLKTGFVFYQHHVCLILRPLNEERTAFERIGLLQTAHKDDVDSWYEGGQAAQAFKLL</sequence>
<evidence type="ECO:0000259" key="1">
    <source>
        <dbReference type="Pfam" id="PF06985"/>
    </source>
</evidence>
<reference evidence="2 3" key="1">
    <citation type="submission" date="2023-01" db="EMBL/GenBank/DDBJ databases">
        <title>Analysis of 21 Apiospora genomes using comparative genomics revels a genus with tremendous synthesis potential of carbohydrate active enzymes and secondary metabolites.</title>
        <authorList>
            <person name="Sorensen T."/>
        </authorList>
    </citation>
    <scope>NUCLEOTIDE SEQUENCE [LARGE SCALE GENOMIC DNA]</scope>
    <source>
        <strain evidence="2 3">CBS 114990</strain>
    </source>
</reference>
<dbReference type="PANTHER" id="PTHR33112:SF13">
    <property type="entry name" value="HETEROKARYON INCOMPATIBILITY DOMAIN-CONTAINING PROTEIN"/>
    <property type="match status" value="1"/>
</dbReference>
<accession>A0ABR1VHS5</accession>
<dbReference type="RefSeq" id="XP_066664240.1">
    <property type="nucleotide sequence ID" value="XM_066814950.1"/>
</dbReference>
<name>A0ABR1VHS5_9PEZI</name>
<gene>
    <name evidence="2" type="ORF">PG997_010635</name>
</gene>
<organism evidence="2 3">
    <name type="scientific">Apiospora hydei</name>
    <dbReference type="NCBI Taxonomy" id="1337664"/>
    <lineage>
        <taxon>Eukaryota</taxon>
        <taxon>Fungi</taxon>
        <taxon>Dikarya</taxon>
        <taxon>Ascomycota</taxon>
        <taxon>Pezizomycotina</taxon>
        <taxon>Sordariomycetes</taxon>
        <taxon>Xylariomycetidae</taxon>
        <taxon>Amphisphaeriales</taxon>
        <taxon>Apiosporaceae</taxon>
        <taxon>Apiospora</taxon>
    </lineage>
</organism>
<comment type="caution">
    <text evidence="2">The sequence shown here is derived from an EMBL/GenBank/DDBJ whole genome shotgun (WGS) entry which is preliminary data.</text>
</comment>
<evidence type="ECO:0000313" key="2">
    <source>
        <dbReference type="EMBL" id="KAK8070432.1"/>
    </source>
</evidence>
<dbReference type="Pfam" id="PF06985">
    <property type="entry name" value="HET"/>
    <property type="match status" value="1"/>
</dbReference>
<dbReference type="InterPro" id="IPR010730">
    <property type="entry name" value="HET"/>
</dbReference>
<feature type="domain" description="Heterokaryon incompatibility" evidence="1">
    <location>
        <begin position="222"/>
        <end position="355"/>
    </location>
</feature>
<protein>
    <recommendedName>
        <fullName evidence="1">Heterokaryon incompatibility domain-containing protein</fullName>
    </recommendedName>
</protein>
<evidence type="ECO:0000313" key="3">
    <source>
        <dbReference type="Proteomes" id="UP001433268"/>
    </source>
</evidence>
<dbReference type="EMBL" id="JAQQWN010000008">
    <property type="protein sequence ID" value="KAK8070432.1"/>
    <property type="molecule type" value="Genomic_DNA"/>
</dbReference>
<dbReference type="PANTHER" id="PTHR33112">
    <property type="entry name" value="DOMAIN PROTEIN, PUTATIVE-RELATED"/>
    <property type="match status" value="1"/>
</dbReference>
<dbReference type="Proteomes" id="UP001433268">
    <property type="component" value="Unassembled WGS sequence"/>
</dbReference>